<feature type="transmembrane region" description="Helical" evidence="12">
    <location>
        <begin position="105"/>
        <end position="127"/>
    </location>
</feature>
<dbReference type="InterPro" id="IPR029071">
    <property type="entry name" value="Ubiquitin-like_domsf"/>
</dbReference>
<dbReference type="PROSITE" id="PS50053">
    <property type="entry name" value="UBIQUITIN_2"/>
    <property type="match status" value="1"/>
</dbReference>
<dbReference type="Pfam" id="PF13881">
    <property type="entry name" value="Rad60-SLD_2"/>
    <property type="match status" value="1"/>
</dbReference>
<feature type="transmembrane region" description="Helical" evidence="12">
    <location>
        <begin position="46"/>
        <end position="63"/>
    </location>
</feature>
<dbReference type="AlphaFoldDB" id="A0A8S2AZU0"/>
<dbReference type="FunFam" id="1.20.1280.290:FF:000003">
    <property type="entry name" value="Bidirectional sugar transporter SWEET"/>
    <property type="match status" value="1"/>
</dbReference>
<keyword evidence="5" id="KW-1003">Cell membrane</keyword>
<evidence type="ECO:0000313" key="14">
    <source>
        <dbReference type="EMBL" id="CAE6178239.1"/>
    </source>
</evidence>
<dbReference type="GO" id="GO:0005886">
    <property type="term" value="C:plasma membrane"/>
    <property type="evidence" value="ECO:0007669"/>
    <property type="project" value="UniProtKB-SubCell"/>
</dbReference>
<comment type="similarity">
    <text evidence="3">Belongs to the glycosyl hydrolase 13 family.</text>
</comment>
<keyword evidence="8" id="KW-0677">Repeat</keyword>
<dbReference type="InterPro" id="IPR039540">
    <property type="entry name" value="UBL3-like_ubiquitin_dom"/>
</dbReference>
<organism evidence="14 15">
    <name type="scientific">Arabidopsis arenosa</name>
    <name type="common">Sand rock-cress</name>
    <name type="synonym">Cardaminopsis arenosa</name>
    <dbReference type="NCBI Taxonomy" id="38785"/>
    <lineage>
        <taxon>Eukaryota</taxon>
        <taxon>Viridiplantae</taxon>
        <taxon>Streptophyta</taxon>
        <taxon>Embryophyta</taxon>
        <taxon>Tracheophyta</taxon>
        <taxon>Spermatophyta</taxon>
        <taxon>Magnoliopsida</taxon>
        <taxon>eudicotyledons</taxon>
        <taxon>Gunneridae</taxon>
        <taxon>Pentapetalae</taxon>
        <taxon>rosids</taxon>
        <taxon>malvids</taxon>
        <taxon>Brassicales</taxon>
        <taxon>Brassicaceae</taxon>
        <taxon>Camelineae</taxon>
        <taxon>Arabidopsis</taxon>
    </lineage>
</organism>
<dbReference type="InterPro" id="IPR004316">
    <property type="entry name" value="SWEET_rpt"/>
</dbReference>
<dbReference type="SMART" id="SM00642">
    <property type="entry name" value="Aamy"/>
    <property type="match status" value="1"/>
</dbReference>
<comment type="similarity">
    <text evidence="2">Belongs to the SWEET sugar transporter family.</text>
</comment>
<dbReference type="SUPFAM" id="SSF54236">
    <property type="entry name" value="Ubiquitin-like"/>
    <property type="match status" value="1"/>
</dbReference>
<dbReference type="GO" id="GO:0005975">
    <property type="term" value="P:carbohydrate metabolic process"/>
    <property type="evidence" value="ECO:0007669"/>
    <property type="project" value="InterPro"/>
</dbReference>
<name>A0A8S2AZU0_ARAAE</name>
<dbReference type="Gene3D" id="3.10.20.90">
    <property type="entry name" value="Phosphatidylinositol 3-kinase Catalytic Subunit, Chain A, domain 1"/>
    <property type="match status" value="1"/>
</dbReference>
<evidence type="ECO:0000256" key="8">
    <source>
        <dbReference type="ARBA" id="ARBA00022737"/>
    </source>
</evidence>
<dbReference type="InterPro" id="IPR006047">
    <property type="entry name" value="GH13_cat_dom"/>
</dbReference>
<dbReference type="Proteomes" id="UP000682877">
    <property type="component" value="Chromosome 7"/>
</dbReference>
<dbReference type="EMBL" id="LR999457">
    <property type="protein sequence ID" value="CAE6178239.1"/>
    <property type="molecule type" value="Genomic_DNA"/>
</dbReference>
<feature type="transmembrane region" description="Helical" evidence="12">
    <location>
        <begin position="133"/>
        <end position="152"/>
    </location>
</feature>
<dbReference type="FunFam" id="3.10.20.90:FF:000361">
    <property type="entry name" value="Membrane-anchored ubiquitin-fold protein"/>
    <property type="match status" value="1"/>
</dbReference>
<protein>
    <recommendedName>
        <fullName evidence="11">1,4-alpha-D-glucan glucanohydrolase</fullName>
    </recommendedName>
</protein>
<keyword evidence="9 12" id="KW-1133">Transmembrane helix</keyword>
<dbReference type="GO" id="GO:0008515">
    <property type="term" value="F:sucrose transmembrane transporter activity"/>
    <property type="evidence" value="ECO:0007669"/>
    <property type="project" value="UniProtKB-ARBA"/>
</dbReference>
<comment type="subcellular location">
    <subcellularLocation>
        <location evidence="1">Cell membrane</location>
        <topology evidence="1">Multi-pass membrane protein</topology>
    </subcellularLocation>
</comment>
<dbReference type="Pfam" id="PF00128">
    <property type="entry name" value="Alpha-amylase"/>
    <property type="match status" value="1"/>
</dbReference>
<evidence type="ECO:0000256" key="7">
    <source>
        <dbReference type="ARBA" id="ARBA00022692"/>
    </source>
</evidence>
<feature type="transmembrane region" description="Helical" evidence="12">
    <location>
        <begin position="69"/>
        <end position="93"/>
    </location>
</feature>
<evidence type="ECO:0000256" key="1">
    <source>
        <dbReference type="ARBA" id="ARBA00004651"/>
    </source>
</evidence>
<dbReference type="Pfam" id="PF03083">
    <property type="entry name" value="MtN3_slv"/>
    <property type="match status" value="2"/>
</dbReference>
<evidence type="ECO:0000259" key="13">
    <source>
        <dbReference type="PROSITE" id="PS50053"/>
    </source>
</evidence>
<sequence length="749" mass="82802">MALTHNVMAVTFGVMGNIISFIVFLAPVPTFVRICKKKSIEGFESLPYVSALFSAMLWIYYALQKDGAGFLLITINAVGCFIETIYIILFITYANKKARISTLKVLGLLNFLGFAAIILVCELLTKGSNREKVLGGICVGFSVCVFAAPLSIMRVVIRTKSVEFMPFSLSLFLTISAITWLFYGLAIKDFYVALPNILGAFLGAVQMILYVIFKYYKAPVVDEAEKPKTVSDHSINMVKLSSTPASGDLTVQPQTNPDSFNWESWKKQGGFYNSLYNSIDDIANAGITHLWLPPASQSVAPEGYLPGKLYDLNSSKYGSEAELKSLIKALNQKGIKALADIVINHRTAERKDDKCGYCYFEGGTSDDRLDWDPSFVCRNDPKFPGTGNLDTGGDFDGAPDIDHLNPRVQKELSEWMNWLKSEIGFHGWRFDYVRGYASSITKLYVQNTSPDFAVGENWNDMKYGGDGKLDYDQNEHRSGLKQWIEEAGGGVLTAFDFTTKGILQSAVKGELWRLKDSQGKPPGLIGINPGNAVTFIDNHDTFRTWTFPSDKVLLGYVYILTHPGIPCIFYNHYIEWGLKESISKLVAIRNKNGIGSTSSVTIKAAESEDDSGSYDSVSEIVVIEVREKSTDMPEEESIDIKFRLYDGSDIGPFRYSAASTVDFLKQRVVSDWPKGKTVVPKGINEVKLISSGKILENNKTVGQCKTPFGEIAGGVIVMHVVVQPSLAKTKTEKKVDKAPKAVICTCTIL</sequence>
<gene>
    <name evidence="14" type="ORF">AARE701A_LOCUS18531</name>
</gene>
<evidence type="ECO:0000256" key="9">
    <source>
        <dbReference type="ARBA" id="ARBA00022989"/>
    </source>
</evidence>
<reference evidence="14" key="1">
    <citation type="submission" date="2021-01" db="EMBL/GenBank/DDBJ databases">
        <authorList>
            <person name="Bezrukov I."/>
        </authorList>
    </citation>
    <scope>NUCLEOTIDE SEQUENCE</scope>
</reference>
<accession>A0A8S2AZU0</accession>
<evidence type="ECO:0000256" key="4">
    <source>
        <dbReference type="ARBA" id="ARBA00022448"/>
    </source>
</evidence>
<keyword evidence="6" id="KW-0762">Sugar transport</keyword>
<dbReference type="FunFam" id="1.20.1280.290:FF:000001">
    <property type="entry name" value="Bidirectional sugar transporter SWEET"/>
    <property type="match status" value="1"/>
</dbReference>
<dbReference type="Gene3D" id="1.20.1280.290">
    <property type="match status" value="2"/>
</dbReference>
<evidence type="ECO:0000256" key="3">
    <source>
        <dbReference type="ARBA" id="ARBA00008061"/>
    </source>
</evidence>
<evidence type="ECO:0000256" key="5">
    <source>
        <dbReference type="ARBA" id="ARBA00022475"/>
    </source>
</evidence>
<dbReference type="PANTHER" id="PTHR43447">
    <property type="entry name" value="ALPHA-AMYLASE"/>
    <property type="match status" value="1"/>
</dbReference>
<dbReference type="CDD" id="cd11314">
    <property type="entry name" value="AmyAc_arch_bac_plant_AmyA"/>
    <property type="match status" value="1"/>
</dbReference>
<dbReference type="SUPFAM" id="SSF51445">
    <property type="entry name" value="(Trans)glycosidases"/>
    <property type="match status" value="1"/>
</dbReference>
<dbReference type="InterPro" id="IPR000626">
    <property type="entry name" value="Ubiquitin-like_dom"/>
</dbReference>
<dbReference type="Gene3D" id="3.20.20.80">
    <property type="entry name" value="Glycosidases"/>
    <property type="match status" value="1"/>
</dbReference>
<dbReference type="InterPro" id="IPR017853">
    <property type="entry name" value="GH"/>
</dbReference>
<keyword evidence="7 12" id="KW-0812">Transmembrane</keyword>
<evidence type="ECO:0000256" key="2">
    <source>
        <dbReference type="ARBA" id="ARBA00007809"/>
    </source>
</evidence>
<feature type="domain" description="Ubiquitin-like" evidence="13">
    <location>
        <begin position="638"/>
        <end position="704"/>
    </location>
</feature>
<evidence type="ECO:0000256" key="6">
    <source>
        <dbReference type="ARBA" id="ARBA00022597"/>
    </source>
</evidence>
<keyword evidence="10 12" id="KW-0472">Membrane</keyword>
<feature type="transmembrane region" description="Helical" evidence="12">
    <location>
        <begin position="164"/>
        <end position="186"/>
    </location>
</feature>
<evidence type="ECO:0000256" key="11">
    <source>
        <dbReference type="ARBA" id="ARBA00030238"/>
    </source>
</evidence>
<feature type="transmembrane region" description="Helical" evidence="12">
    <location>
        <begin position="192"/>
        <end position="213"/>
    </location>
</feature>
<evidence type="ECO:0000313" key="15">
    <source>
        <dbReference type="Proteomes" id="UP000682877"/>
    </source>
</evidence>
<dbReference type="CDD" id="cd01814">
    <property type="entry name" value="Ubl_MUBs_plant"/>
    <property type="match status" value="1"/>
</dbReference>
<proteinExistence type="inferred from homology"/>
<evidence type="ECO:0000256" key="10">
    <source>
        <dbReference type="ARBA" id="ARBA00023136"/>
    </source>
</evidence>
<feature type="transmembrane region" description="Helical" evidence="12">
    <location>
        <begin position="12"/>
        <end position="34"/>
    </location>
</feature>
<keyword evidence="4" id="KW-0813">Transport</keyword>
<keyword evidence="15" id="KW-1185">Reference proteome</keyword>
<evidence type="ECO:0000256" key="12">
    <source>
        <dbReference type="SAM" id="Phobius"/>
    </source>
</evidence>